<sequence length="76" mass="9353">MGYHRSDNDVAGIFSPHRDRDRDRVRATVDFDDLCRAVRRCIIEDLRDADRRDRRDDRRDRRDDRRDRKRCGCGFW</sequence>
<gene>
    <name evidence="2" type="ORF">EJA10_04445</name>
</gene>
<evidence type="ECO:0000313" key="3">
    <source>
        <dbReference type="Proteomes" id="UP000279911"/>
    </source>
</evidence>
<reference evidence="3" key="1">
    <citation type="submission" date="2018-12" db="EMBL/GenBank/DDBJ databases">
        <title>Bacillus chawlae sp. nov., Bacillus glennii sp. nov., and Bacillus saganii sp. nov. Isolated from the Vehicle Assembly Building at Kennedy Space Center where the Viking Spacecraft were Assembled.</title>
        <authorList>
            <person name="Seuylemezian A."/>
            <person name="Vaishampayan P."/>
        </authorList>
    </citation>
    <scope>NUCLEOTIDE SEQUENCE [LARGE SCALE GENOMIC DNA]</scope>
    <source>
        <strain evidence="3">DSM 13966</strain>
    </source>
</reference>
<name>A0A427TWY4_9BACI</name>
<dbReference type="RefSeq" id="WP_125478788.1">
    <property type="nucleotide sequence ID" value="NZ_RSFW01000006.1"/>
</dbReference>
<feature type="region of interest" description="Disordered" evidence="1">
    <location>
        <begin position="1"/>
        <end position="22"/>
    </location>
</feature>
<evidence type="ECO:0000313" key="2">
    <source>
        <dbReference type="EMBL" id="RSD28826.1"/>
    </source>
</evidence>
<evidence type="ECO:0000256" key="1">
    <source>
        <dbReference type="SAM" id="MobiDB-lite"/>
    </source>
</evidence>
<accession>A0A427TWY4</accession>
<proteinExistence type="predicted"/>
<dbReference type="AlphaFoldDB" id="A0A427TWY4"/>
<dbReference type="EMBL" id="RSFW01000006">
    <property type="protein sequence ID" value="RSD28826.1"/>
    <property type="molecule type" value="Genomic_DNA"/>
</dbReference>
<comment type="caution">
    <text evidence="2">The sequence shown here is derived from an EMBL/GenBank/DDBJ whole genome shotgun (WGS) entry which is preliminary data.</text>
</comment>
<dbReference type="Proteomes" id="UP000279911">
    <property type="component" value="Unassembled WGS sequence"/>
</dbReference>
<organism evidence="2 3">
    <name type="scientific">Mesobacillus subterraneus</name>
    <dbReference type="NCBI Taxonomy" id="285983"/>
    <lineage>
        <taxon>Bacteria</taxon>
        <taxon>Bacillati</taxon>
        <taxon>Bacillota</taxon>
        <taxon>Bacilli</taxon>
        <taxon>Bacillales</taxon>
        <taxon>Bacillaceae</taxon>
        <taxon>Mesobacillus</taxon>
    </lineage>
</organism>
<protein>
    <submittedName>
        <fullName evidence="2">Uncharacterized protein</fullName>
    </submittedName>
</protein>